<evidence type="ECO:0000259" key="2">
    <source>
        <dbReference type="Pfam" id="PF08242"/>
    </source>
</evidence>
<dbReference type="InterPro" id="IPR013217">
    <property type="entry name" value="Methyltransf_12"/>
</dbReference>
<accession>A0A4Y3VNR4</accession>
<evidence type="ECO:0000313" key="4">
    <source>
        <dbReference type="Proteomes" id="UP000317881"/>
    </source>
</evidence>
<dbReference type="Pfam" id="PF08242">
    <property type="entry name" value="Methyltransf_12"/>
    <property type="match status" value="1"/>
</dbReference>
<proteinExistence type="predicted"/>
<dbReference type="PANTHER" id="PTHR43861:SF3">
    <property type="entry name" value="PUTATIVE (AFU_ORTHOLOGUE AFUA_2G14390)-RELATED"/>
    <property type="match status" value="1"/>
</dbReference>
<evidence type="ECO:0000256" key="1">
    <source>
        <dbReference type="ARBA" id="ARBA00022679"/>
    </source>
</evidence>
<feature type="domain" description="Methyltransferase type 12" evidence="2">
    <location>
        <begin position="47"/>
        <end position="138"/>
    </location>
</feature>
<comment type="caution">
    <text evidence="3">The sequence shown here is derived from an EMBL/GenBank/DDBJ whole genome shotgun (WGS) entry which is preliminary data.</text>
</comment>
<dbReference type="EMBL" id="BJND01000038">
    <property type="protein sequence ID" value="GEC07320.1"/>
    <property type="molecule type" value="Genomic_DNA"/>
</dbReference>
<dbReference type="AlphaFoldDB" id="A0A4Y3VNR4"/>
<dbReference type="InterPro" id="IPR029063">
    <property type="entry name" value="SAM-dependent_MTases_sf"/>
</dbReference>
<dbReference type="SUPFAM" id="SSF53335">
    <property type="entry name" value="S-adenosyl-L-methionine-dependent methyltransferases"/>
    <property type="match status" value="1"/>
</dbReference>
<dbReference type="PANTHER" id="PTHR43861">
    <property type="entry name" value="TRANS-ACONITATE 2-METHYLTRANSFERASE-RELATED"/>
    <property type="match status" value="1"/>
</dbReference>
<organism evidence="3 4">
    <name type="scientific">Streptomyces spinoverrucosus</name>
    <dbReference type="NCBI Taxonomy" id="284043"/>
    <lineage>
        <taxon>Bacteria</taxon>
        <taxon>Bacillati</taxon>
        <taxon>Actinomycetota</taxon>
        <taxon>Actinomycetes</taxon>
        <taxon>Kitasatosporales</taxon>
        <taxon>Streptomycetaceae</taxon>
        <taxon>Streptomyces</taxon>
    </lineage>
</organism>
<reference evidence="3 4" key="1">
    <citation type="submission" date="2019-06" db="EMBL/GenBank/DDBJ databases">
        <title>Whole genome shotgun sequence of Streptomyces spinoverrucosus NBRC 14228.</title>
        <authorList>
            <person name="Hosoyama A."/>
            <person name="Uohara A."/>
            <person name="Ohji S."/>
            <person name="Ichikawa N."/>
        </authorList>
    </citation>
    <scope>NUCLEOTIDE SEQUENCE [LARGE SCALE GENOMIC DNA]</scope>
    <source>
        <strain evidence="3 4">NBRC 14228</strain>
    </source>
</reference>
<dbReference type="GO" id="GO:0032259">
    <property type="term" value="P:methylation"/>
    <property type="evidence" value="ECO:0007669"/>
    <property type="project" value="UniProtKB-KW"/>
</dbReference>
<dbReference type="Proteomes" id="UP000317881">
    <property type="component" value="Unassembled WGS sequence"/>
</dbReference>
<gene>
    <name evidence="3" type="ORF">SSP24_49750</name>
</gene>
<sequence length="264" mass="28940">MADMSRYLFDNTDARTPDRFSVLESCYDHFSRRQLLLTGLAPGWRCLEVGGGGGSLGDWLAQQVGPDGEVTVTDLDPRWAQSRPHPPQVRLLRHDIVNDPLPGDGYDVIHARLVLLHLPERLDVLDRLVAALRPGGRLVLDEFDCTWTPPLAAPDEAAVSLFQHVHSALLTQLEKAGADPLWGRRTLAALTNAGLTEVTSTTYAESWPGGGKGIGLHRVNMQQAREGLLADGITDEELTRFYALLDNPAFVVNSYPLISTQGCK</sequence>
<keyword evidence="3" id="KW-0489">Methyltransferase</keyword>
<evidence type="ECO:0000313" key="3">
    <source>
        <dbReference type="EMBL" id="GEC07320.1"/>
    </source>
</evidence>
<protein>
    <submittedName>
        <fullName evidence="3">Methyltransferase</fullName>
    </submittedName>
</protein>
<dbReference type="GO" id="GO:0017000">
    <property type="term" value="P:antibiotic biosynthetic process"/>
    <property type="evidence" value="ECO:0007669"/>
    <property type="project" value="UniProtKB-ARBA"/>
</dbReference>
<keyword evidence="4" id="KW-1185">Reference proteome</keyword>
<dbReference type="GO" id="GO:0008168">
    <property type="term" value="F:methyltransferase activity"/>
    <property type="evidence" value="ECO:0007669"/>
    <property type="project" value="UniProtKB-KW"/>
</dbReference>
<name>A0A4Y3VNR4_9ACTN</name>
<dbReference type="CDD" id="cd02440">
    <property type="entry name" value="AdoMet_MTases"/>
    <property type="match status" value="1"/>
</dbReference>
<keyword evidence="1 3" id="KW-0808">Transferase</keyword>
<dbReference type="Gene3D" id="3.40.50.150">
    <property type="entry name" value="Vaccinia Virus protein VP39"/>
    <property type="match status" value="1"/>
</dbReference>